<name>A0A078B3E2_STYLE</name>
<dbReference type="InParanoid" id="A0A078B3E2"/>
<evidence type="ECO:0000256" key="1">
    <source>
        <dbReference type="SAM" id="MobiDB-lite"/>
    </source>
</evidence>
<feature type="compositionally biased region" description="Basic and acidic residues" evidence="1">
    <location>
        <begin position="276"/>
        <end position="299"/>
    </location>
</feature>
<sequence length="458" mass="54534">MKGSLLDQGEYYKYLYFEFPYHLFNIVAFIVIMQWIQIWAVLNQVNEDPSKKMGLIQRVIRFCRRTFFEDKQYYVFLYGVVILLLSLLIIDTVLLSIDQLLSKDNLKRIFQQTQIHLFAQYLIRAFTLILMISGIVITIEYFIMYILIRIEFLKLPKESRRALLCNMHAFFIMMTILLGSRTIYYIVFRFKDFRYETTSEIENKQLVFIYVQEIFFNFVVFYNLVLKFYHDERFEENIQKCKERSSKKNASFNNDEDQLDKTSENLLNKTNSPEQVRQDKENKLQNFEATREDRIRTLTEDEDEEGKGLSYNSQDGFQNYQQPMYSPGSLKRKTTQNFNGSLGLSSNPQFSVKNLRTNERQDSLMESKENNKTESDLQKHIAEIQTEQSQRDLSQGQFQNSNQINQLQDYANQNPHYRMTTQLSNYQDNNSIKANNTTNSFVIQTEQSQAYQESYQKL</sequence>
<feature type="region of interest" description="Disordered" evidence="1">
    <location>
        <begin position="245"/>
        <end position="353"/>
    </location>
</feature>
<dbReference type="EMBL" id="CCKQ01016145">
    <property type="protein sequence ID" value="CDW88023.1"/>
    <property type="molecule type" value="Genomic_DNA"/>
</dbReference>
<evidence type="ECO:0000313" key="3">
    <source>
        <dbReference type="EMBL" id="CDW88023.1"/>
    </source>
</evidence>
<keyword evidence="4" id="KW-1185">Reference proteome</keyword>
<feature type="compositionally biased region" description="Polar residues" evidence="1">
    <location>
        <begin position="264"/>
        <end position="275"/>
    </location>
</feature>
<keyword evidence="2" id="KW-1133">Transmembrane helix</keyword>
<reference evidence="3 4" key="1">
    <citation type="submission" date="2014-06" db="EMBL/GenBank/DDBJ databases">
        <authorList>
            <person name="Swart Estienne"/>
        </authorList>
    </citation>
    <scope>NUCLEOTIDE SEQUENCE [LARGE SCALE GENOMIC DNA]</scope>
    <source>
        <strain evidence="3 4">130c</strain>
    </source>
</reference>
<feature type="transmembrane region" description="Helical" evidence="2">
    <location>
        <begin position="169"/>
        <end position="187"/>
    </location>
</feature>
<keyword evidence="2" id="KW-0472">Membrane</keyword>
<gene>
    <name evidence="3" type="primary">Contig13789.g14704</name>
    <name evidence="3" type="ORF">STYLEM_17138</name>
</gene>
<organism evidence="3 4">
    <name type="scientific">Stylonychia lemnae</name>
    <name type="common">Ciliate</name>
    <dbReference type="NCBI Taxonomy" id="5949"/>
    <lineage>
        <taxon>Eukaryota</taxon>
        <taxon>Sar</taxon>
        <taxon>Alveolata</taxon>
        <taxon>Ciliophora</taxon>
        <taxon>Intramacronucleata</taxon>
        <taxon>Spirotrichea</taxon>
        <taxon>Stichotrichia</taxon>
        <taxon>Sporadotrichida</taxon>
        <taxon>Oxytrichidae</taxon>
        <taxon>Stylonychinae</taxon>
        <taxon>Stylonychia</taxon>
    </lineage>
</organism>
<protein>
    <recommendedName>
        <fullName evidence="5">Transmembrane protein</fullName>
    </recommendedName>
</protein>
<accession>A0A078B3E2</accession>
<feature type="transmembrane region" description="Helical" evidence="2">
    <location>
        <begin position="20"/>
        <end position="42"/>
    </location>
</feature>
<evidence type="ECO:0008006" key="5">
    <source>
        <dbReference type="Google" id="ProtNLM"/>
    </source>
</evidence>
<feature type="compositionally biased region" description="Polar residues" evidence="1">
    <location>
        <begin position="335"/>
        <end position="353"/>
    </location>
</feature>
<dbReference type="Proteomes" id="UP000039865">
    <property type="component" value="Unassembled WGS sequence"/>
</dbReference>
<keyword evidence="2" id="KW-0812">Transmembrane</keyword>
<evidence type="ECO:0000313" key="4">
    <source>
        <dbReference type="Proteomes" id="UP000039865"/>
    </source>
</evidence>
<proteinExistence type="predicted"/>
<feature type="transmembrane region" description="Helical" evidence="2">
    <location>
        <begin position="121"/>
        <end position="148"/>
    </location>
</feature>
<dbReference type="AlphaFoldDB" id="A0A078B3E2"/>
<feature type="compositionally biased region" description="Polar residues" evidence="1">
    <location>
        <begin position="310"/>
        <end position="324"/>
    </location>
</feature>
<evidence type="ECO:0000256" key="2">
    <source>
        <dbReference type="SAM" id="Phobius"/>
    </source>
</evidence>
<feature type="transmembrane region" description="Helical" evidence="2">
    <location>
        <begin position="207"/>
        <end position="226"/>
    </location>
</feature>
<feature type="transmembrane region" description="Helical" evidence="2">
    <location>
        <begin position="74"/>
        <end position="97"/>
    </location>
</feature>